<reference evidence="8 9" key="1">
    <citation type="journal article" date="2010" name="Stand. Genomic Sci.">
        <title>Complete genome sequence of Arcanobacterium haemolyticum type strain (11018).</title>
        <authorList>
            <person name="Yasawong M."/>
            <person name="Teshima H."/>
            <person name="Lapidus A."/>
            <person name="Nolan M."/>
            <person name="Lucas S."/>
            <person name="Glavina Del Rio T."/>
            <person name="Tice H."/>
            <person name="Cheng J."/>
            <person name="Bruce D."/>
            <person name="Detter C."/>
            <person name="Tapia R."/>
            <person name="Han C."/>
            <person name="Goodwin L."/>
            <person name="Pitluck S."/>
            <person name="Liolios K."/>
            <person name="Ivanova N."/>
            <person name="Mavromatis K."/>
            <person name="Mikhailova N."/>
            <person name="Pati A."/>
            <person name="Chen A."/>
            <person name="Palaniappan K."/>
            <person name="Land M."/>
            <person name="Hauser L."/>
            <person name="Chang Y."/>
            <person name="Jeffries C."/>
            <person name="Rohde M."/>
            <person name="Sikorski J."/>
            <person name="Pukall R."/>
            <person name="Goker M."/>
            <person name="Woyke T."/>
            <person name="Bristow J."/>
            <person name="Eisen J."/>
            <person name="Markowitz V."/>
            <person name="Hugenholtz P."/>
            <person name="Kyrpides N."/>
            <person name="Klenk H."/>
        </authorList>
    </citation>
    <scope>NUCLEOTIDE SEQUENCE [LARGE SCALE GENOMIC DNA]</scope>
    <source>
        <strain evidence="9">ATCC 9345 / DSM 20595 / CCUG 17215 / LMG 16163 / NBRC 15585 / NCTC 8452 / 11018</strain>
    </source>
</reference>
<dbReference type="Proteomes" id="UP000000376">
    <property type="component" value="Chromosome"/>
</dbReference>
<evidence type="ECO:0000256" key="2">
    <source>
        <dbReference type="ARBA" id="ARBA00022857"/>
    </source>
</evidence>
<dbReference type="OrthoDB" id="9804790at2"/>
<dbReference type="SUPFAM" id="SSF51430">
    <property type="entry name" value="NAD(P)-linked oxidoreductase"/>
    <property type="match status" value="1"/>
</dbReference>
<comment type="similarity">
    <text evidence="1">Belongs to the aldo/keto reductase family.</text>
</comment>
<feature type="domain" description="NADP-dependent oxidoreductase" evidence="7">
    <location>
        <begin position="14"/>
        <end position="259"/>
    </location>
</feature>
<name>D7BLE1_ARCHD</name>
<gene>
    <name evidence="8" type="ordered locus">Arch_1792</name>
</gene>
<dbReference type="GO" id="GO:0050580">
    <property type="term" value="F:2,5-didehydrogluconate reductase activity"/>
    <property type="evidence" value="ECO:0007669"/>
    <property type="project" value="UniProtKB-EC"/>
</dbReference>
<dbReference type="eggNOG" id="COG0656">
    <property type="taxonomic scope" value="Bacteria"/>
</dbReference>
<evidence type="ECO:0000256" key="4">
    <source>
        <dbReference type="PIRSR" id="PIRSR000097-1"/>
    </source>
</evidence>
<dbReference type="Gene3D" id="3.20.20.100">
    <property type="entry name" value="NADP-dependent oxidoreductase domain"/>
    <property type="match status" value="1"/>
</dbReference>
<evidence type="ECO:0000313" key="8">
    <source>
        <dbReference type="EMBL" id="ADH93471.1"/>
    </source>
</evidence>
<organism evidence="8 9">
    <name type="scientific">Arcanobacterium haemolyticum (strain ATCC 9345 / DSM 20595 / CCM 5947 / CCUG 17215 / LMG 16163 / NBRC 15585 / NCTC 8452 / 11018)</name>
    <dbReference type="NCBI Taxonomy" id="644284"/>
    <lineage>
        <taxon>Bacteria</taxon>
        <taxon>Bacillati</taxon>
        <taxon>Actinomycetota</taxon>
        <taxon>Actinomycetes</taxon>
        <taxon>Actinomycetales</taxon>
        <taxon>Actinomycetaceae</taxon>
        <taxon>Arcanobacterium</taxon>
    </lineage>
</organism>
<dbReference type="InterPro" id="IPR036812">
    <property type="entry name" value="NAD(P)_OxRdtase_dom_sf"/>
</dbReference>
<evidence type="ECO:0000313" key="9">
    <source>
        <dbReference type="Proteomes" id="UP000000376"/>
    </source>
</evidence>
<dbReference type="PROSITE" id="PS00062">
    <property type="entry name" value="ALDOKETO_REDUCTASE_2"/>
    <property type="match status" value="1"/>
</dbReference>
<evidence type="ECO:0000259" key="7">
    <source>
        <dbReference type="Pfam" id="PF00248"/>
    </source>
</evidence>
<dbReference type="PANTHER" id="PTHR43827">
    <property type="entry name" value="2,5-DIKETO-D-GLUCONIC ACID REDUCTASE"/>
    <property type="match status" value="1"/>
</dbReference>
<keyword evidence="3 8" id="KW-0560">Oxidoreductase</keyword>
<feature type="binding site" evidence="5">
    <location>
        <position position="105"/>
    </location>
    <ligand>
        <name>substrate</name>
    </ligand>
</feature>
<dbReference type="PIRSF" id="PIRSF000097">
    <property type="entry name" value="AKR"/>
    <property type="match status" value="1"/>
</dbReference>
<dbReference type="Pfam" id="PF00248">
    <property type="entry name" value="Aldo_ket_red"/>
    <property type="match status" value="1"/>
</dbReference>
<dbReference type="InterPro" id="IPR020471">
    <property type="entry name" value="AKR"/>
</dbReference>
<dbReference type="STRING" id="644284.Arch_1792"/>
<dbReference type="RefSeq" id="WP_013170955.1">
    <property type="nucleotide sequence ID" value="NC_014218.1"/>
</dbReference>
<evidence type="ECO:0000256" key="5">
    <source>
        <dbReference type="PIRSR" id="PIRSR000097-2"/>
    </source>
</evidence>
<keyword evidence="2" id="KW-0521">NADP</keyword>
<dbReference type="AlphaFoldDB" id="D7BLE1"/>
<accession>D7BLE1</accession>
<dbReference type="HOGENOM" id="CLU_023205_0_1_11"/>
<dbReference type="PROSITE" id="PS00798">
    <property type="entry name" value="ALDOKETO_REDUCTASE_1"/>
    <property type="match status" value="1"/>
</dbReference>
<dbReference type="PRINTS" id="PR00069">
    <property type="entry name" value="ALDKETRDTASE"/>
</dbReference>
<keyword evidence="9" id="KW-1185">Reference proteome</keyword>
<dbReference type="EMBL" id="CP002045">
    <property type="protein sequence ID" value="ADH93471.1"/>
    <property type="molecule type" value="Genomic_DNA"/>
</dbReference>
<dbReference type="InterPro" id="IPR018170">
    <property type="entry name" value="Aldo/ket_reductase_CS"/>
</dbReference>
<proteinExistence type="inferred from homology"/>
<dbReference type="EC" id="1.1.1.274" evidence="8"/>
<feature type="site" description="Lowers pKa of active site Tyr" evidence="6">
    <location>
        <position position="72"/>
    </location>
</feature>
<evidence type="ECO:0000256" key="3">
    <source>
        <dbReference type="ARBA" id="ARBA00023002"/>
    </source>
</evidence>
<sequence>MNITLNSGRPIPVLGFGTYKIDPADAPSVVTQALAVGYRHIDTAQMYGNEAGVGRALVESGVPRGSLFVTTKLNNPHHEEADARRTFAQSLVDLRTSYVDLFLIHWPLEMLYGGDFTSTFRVLESFVADGRARSVGVSNFQISHLEKLAANGTSVPAINQIEIHPYFQNRAVVDYCREHGITVESWSPLGRGTDLADPVIVEIASKHNATPAQIVLAWHRAEGFVAIPKASTLARQRENFDSFNVVLDAADLAAIRSLDRGESGRMGPHPDRFAKL</sequence>
<evidence type="ECO:0000256" key="6">
    <source>
        <dbReference type="PIRSR" id="PIRSR000097-3"/>
    </source>
</evidence>
<dbReference type="CDD" id="cd19071">
    <property type="entry name" value="AKR_AKR1-5-like"/>
    <property type="match status" value="1"/>
</dbReference>
<feature type="active site" description="Proton donor" evidence="4">
    <location>
        <position position="47"/>
    </location>
</feature>
<dbReference type="KEGG" id="ahe:Arch_1792"/>
<dbReference type="InterPro" id="IPR023210">
    <property type="entry name" value="NADP_OxRdtase_dom"/>
</dbReference>
<dbReference type="FunFam" id="3.20.20.100:FF:000002">
    <property type="entry name" value="2,5-diketo-D-gluconic acid reductase A"/>
    <property type="match status" value="1"/>
</dbReference>
<evidence type="ECO:0000256" key="1">
    <source>
        <dbReference type="ARBA" id="ARBA00007905"/>
    </source>
</evidence>
<dbReference type="PANTHER" id="PTHR43827:SF3">
    <property type="entry name" value="NADP-DEPENDENT OXIDOREDUCTASE DOMAIN-CONTAINING PROTEIN"/>
    <property type="match status" value="1"/>
</dbReference>
<protein>
    <submittedName>
        <fullName evidence="8">2,5-didehydrogluconate reductase</fullName>
        <ecNumber evidence="8">1.1.1.274</ecNumber>
    </submittedName>
</protein>